<protein>
    <recommendedName>
        <fullName evidence="1">N-acetyltransferase domain-containing protein</fullName>
    </recommendedName>
</protein>
<gene>
    <name evidence="2" type="ORF">CYCCA115_LOCUS880</name>
</gene>
<dbReference type="Gene3D" id="3.40.630.30">
    <property type="match status" value="1"/>
</dbReference>
<dbReference type="AlphaFoldDB" id="A0AAD2CB91"/>
<dbReference type="PROSITE" id="PS51186">
    <property type="entry name" value="GNAT"/>
    <property type="match status" value="1"/>
</dbReference>
<evidence type="ECO:0000313" key="3">
    <source>
        <dbReference type="Proteomes" id="UP001295423"/>
    </source>
</evidence>
<dbReference type="GO" id="GO:0030649">
    <property type="term" value="P:aminoglycoside antibiotic catabolic process"/>
    <property type="evidence" value="ECO:0007669"/>
    <property type="project" value="TreeGrafter"/>
</dbReference>
<dbReference type="PANTHER" id="PTHR37817:SF1">
    <property type="entry name" value="N-ACETYLTRANSFERASE EIS"/>
    <property type="match status" value="1"/>
</dbReference>
<dbReference type="SUPFAM" id="SSF55729">
    <property type="entry name" value="Acyl-CoA N-acyltransferases (Nat)"/>
    <property type="match status" value="1"/>
</dbReference>
<accession>A0AAD2CB91</accession>
<sequence>MTEASEERYQKVLDGGWKADYIIRGLNEDEIASWAQFCASIFAYKVNPPPASYFERHYYNDPNRGQASLIRVACYNGEIVASCRLFLKNISTGGKTIVGGATHLKGGGIGEVCTKETHRKRGLSKVLLQNVMEIMKERQLQVSLLHAAPSFFPVYEKAGNYQCTLSKWSVAPLTKATSAKTTTNDDGSFSIRNAAFPNDTDQLCKLHKAYSEDTFAGCIVRSPEYWNDYLSKELGTSLWVLTSSSISSSDNNIVGWLSLRLRGDRVQLREFGVDSTAIGVAKVLNLLLPHAMKELNGVSDNECLLVIPTEVLDQAKAEYQQNSEQLLLLKNLEWDSVVQDNDQGWMYKILDDQVPFDAISGETTPHLIWPADSF</sequence>
<keyword evidence="3" id="KW-1185">Reference proteome</keyword>
<evidence type="ECO:0000259" key="1">
    <source>
        <dbReference type="PROSITE" id="PS51186"/>
    </source>
</evidence>
<dbReference type="InterPro" id="IPR000182">
    <property type="entry name" value="GNAT_dom"/>
</dbReference>
<comment type="caution">
    <text evidence="2">The sequence shown here is derived from an EMBL/GenBank/DDBJ whole genome shotgun (WGS) entry which is preliminary data.</text>
</comment>
<dbReference type="Proteomes" id="UP001295423">
    <property type="component" value="Unassembled WGS sequence"/>
</dbReference>
<dbReference type="InterPro" id="IPR016181">
    <property type="entry name" value="Acyl_CoA_acyltransferase"/>
</dbReference>
<reference evidence="2" key="1">
    <citation type="submission" date="2023-08" db="EMBL/GenBank/DDBJ databases">
        <authorList>
            <person name="Audoor S."/>
            <person name="Bilcke G."/>
        </authorList>
    </citation>
    <scope>NUCLEOTIDE SEQUENCE</scope>
</reference>
<name>A0AAD2CB91_9STRA</name>
<feature type="domain" description="N-acetyltransferase" evidence="1">
    <location>
        <begin position="21"/>
        <end position="180"/>
    </location>
</feature>
<evidence type="ECO:0000313" key="2">
    <source>
        <dbReference type="EMBL" id="CAJ1920270.1"/>
    </source>
</evidence>
<dbReference type="GO" id="GO:0034069">
    <property type="term" value="F:aminoglycoside N-acetyltransferase activity"/>
    <property type="evidence" value="ECO:0007669"/>
    <property type="project" value="TreeGrafter"/>
</dbReference>
<dbReference type="PANTHER" id="PTHR37817">
    <property type="entry name" value="N-ACETYLTRANSFERASE EIS"/>
    <property type="match status" value="1"/>
</dbReference>
<proteinExistence type="predicted"/>
<organism evidence="2 3">
    <name type="scientific">Cylindrotheca closterium</name>
    <dbReference type="NCBI Taxonomy" id="2856"/>
    <lineage>
        <taxon>Eukaryota</taxon>
        <taxon>Sar</taxon>
        <taxon>Stramenopiles</taxon>
        <taxon>Ochrophyta</taxon>
        <taxon>Bacillariophyta</taxon>
        <taxon>Bacillariophyceae</taxon>
        <taxon>Bacillariophycidae</taxon>
        <taxon>Bacillariales</taxon>
        <taxon>Bacillariaceae</taxon>
        <taxon>Cylindrotheca</taxon>
    </lineage>
</organism>
<dbReference type="InterPro" id="IPR051554">
    <property type="entry name" value="Acetyltransferase_Eis"/>
</dbReference>
<dbReference type="EMBL" id="CAKOGP040000002">
    <property type="protein sequence ID" value="CAJ1920270.1"/>
    <property type="molecule type" value="Genomic_DNA"/>
</dbReference>
<dbReference type="Pfam" id="PF13527">
    <property type="entry name" value="Acetyltransf_9"/>
    <property type="match status" value="1"/>
</dbReference>
<dbReference type="CDD" id="cd04301">
    <property type="entry name" value="NAT_SF"/>
    <property type="match status" value="1"/>
</dbReference>